<name>A0A255EDZ5_9ACTN</name>
<dbReference type="EMBL" id="NMVI01000018">
    <property type="protein sequence ID" value="OYN86353.1"/>
    <property type="molecule type" value="Genomic_DNA"/>
</dbReference>
<evidence type="ECO:0000313" key="1">
    <source>
        <dbReference type="EMBL" id="OYN86353.1"/>
    </source>
</evidence>
<comment type="caution">
    <text evidence="1">The sequence shown here is derived from an EMBL/GenBank/DDBJ whole genome shotgun (WGS) entry which is preliminary data.</text>
</comment>
<sequence length="150" mass="16528">MALAAALVLGGCRMPSALQPNEPEPEFDTLAVPAVEECGQRVREPLTYFVMSWECDIHDPGRRAGQGEPPIPLEDFAETGRTAQGFAIWHSVQDVYQATNVTHEWEADVYVIDVPAGALGDNERMAVAFFAEVQTAPWLEEWVLNLTLTA</sequence>
<evidence type="ECO:0000313" key="2">
    <source>
        <dbReference type="Proteomes" id="UP000216533"/>
    </source>
</evidence>
<dbReference type="Proteomes" id="UP000216533">
    <property type="component" value="Unassembled WGS sequence"/>
</dbReference>
<reference evidence="1 2" key="1">
    <citation type="submission" date="2017-07" db="EMBL/GenBank/DDBJ databases">
        <title>Draft whole genome sequences of clinical Proprionibacteriaceae strains.</title>
        <authorList>
            <person name="Bernier A.-M."/>
            <person name="Bernard K."/>
            <person name="Domingo M.-C."/>
        </authorList>
    </citation>
    <scope>NUCLEOTIDE SEQUENCE [LARGE SCALE GENOMIC DNA]</scope>
    <source>
        <strain evidence="1 2">NML 160184</strain>
    </source>
</reference>
<gene>
    <name evidence="1" type="ORF">CGZ92_08305</name>
</gene>
<proteinExistence type="predicted"/>
<accession>A0A255EDZ5</accession>
<dbReference type="AlphaFoldDB" id="A0A255EDZ5"/>
<organism evidence="1 2">
    <name type="scientific">Parenemella sanctibonifatiensis</name>
    <dbReference type="NCBI Taxonomy" id="2016505"/>
    <lineage>
        <taxon>Bacteria</taxon>
        <taxon>Bacillati</taxon>
        <taxon>Actinomycetota</taxon>
        <taxon>Actinomycetes</taxon>
        <taxon>Propionibacteriales</taxon>
        <taxon>Propionibacteriaceae</taxon>
        <taxon>Parenemella</taxon>
    </lineage>
</organism>
<protein>
    <submittedName>
        <fullName evidence="1">Uncharacterized protein</fullName>
    </submittedName>
</protein>